<dbReference type="SUPFAM" id="SSF57362">
    <property type="entry name" value="BPTI-like"/>
    <property type="match status" value="2"/>
</dbReference>
<protein>
    <recommendedName>
        <fullName evidence="5">BPTI/Kunitz inhibitor domain-containing protein</fullName>
    </recommendedName>
</protein>
<gene>
    <name evidence="6" type="ORF">HW555_005689</name>
</gene>
<reference evidence="6" key="1">
    <citation type="submission" date="2020-08" db="EMBL/GenBank/DDBJ databases">
        <title>Spodoptera exigua strain:BAW_Kor-Di-RS1 Genome sequencing and assembly.</title>
        <authorList>
            <person name="Kim J."/>
            <person name="Nam H.Y."/>
            <person name="Kwon M."/>
            <person name="Choi J.H."/>
            <person name="Cho S.R."/>
            <person name="Kim G.-H."/>
        </authorList>
    </citation>
    <scope>NUCLEOTIDE SEQUENCE</scope>
    <source>
        <strain evidence="6">BAW_Kor-Di-RS1</strain>
        <tissue evidence="6">Whole-body</tissue>
    </source>
</reference>
<evidence type="ECO:0000256" key="3">
    <source>
        <dbReference type="ARBA" id="ARBA00023157"/>
    </source>
</evidence>
<dbReference type="InterPro" id="IPR036880">
    <property type="entry name" value="Kunitz_BPTI_sf"/>
</dbReference>
<dbReference type="AlphaFoldDB" id="A0A835L775"/>
<dbReference type="CDD" id="cd00109">
    <property type="entry name" value="Kunitz-type"/>
    <property type="match status" value="2"/>
</dbReference>
<feature type="chain" id="PRO_5032481962" description="BPTI/Kunitz inhibitor domain-containing protein" evidence="4">
    <location>
        <begin position="29"/>
        <end position="248"/>
    </location>
</feature>
<feature type="domain" description="BPTI/Kunitz inhibitor" evidence="5">
    <location>
        <begin position="194"/>
        <end position="244"/>
    </location>
</feature>
<name>A0A835L775_SPOEX</name>
<dbReference type="Gene3D" id="4.10.410.10">
    <property type="entry name" value="Pancreatic trypsin inhibitor Kunitz domain"/>
    <property type="match status" value="2"/>
</dbReference>
<evidence type="ECO:0000313" key="7">
    <source>
        <dbReference type="Proteomes" id="UP000648187"/>
    </source>
</evidence>
<sequence>MEKLIFKIKNLFLFIICVVFALSGSVRPIEDKSGDVNSSTLTTAKNYVDVSPKPTGLYRRINFAIEEYKSTPLDLLRNEQPKRRSTYLLMKALGTLTHGFHFHLVVGHMEDVWKWDYWCQLQPKTGKCTEEEQAQVGYPRESFYYDAQIDACQTFIYSGCDGNKNNFAKLIDCERHCKGSTHMVIKETSRASYCGLQPNAGLCMSLLQRYYYDVNANECKLFIYGGCGGNQNRFQTHSLCMERCTEDE</sequence>
<dbReference type="PROSITE" id="PS50279">
    <property type="entry name" value="BPTI_KUNITZ_2"/>
    <property type="match status" value="2"/>
</dbReference>
<evidence type="ECO:0000256" key="2">
    <source>
        <dbReference type="ARBA" id="ARBA00022900"/>
    </source>
</evidence>
<evidence type="ECO:0000256" key="1">
    <source>
        <dbReference type="ARBA" id="ARBA00022690"/>
    </source>
</evidence>
<dbReference type="SMART" id="SM00131">
    <property type="entry name" value="KU"/>
    <property type="match status" value="2"/>
</dbReference>
<organism evidence="6 7">
    <name type="scientific">Spodoptera exigua</name>
    <name type="common">Beet armyworm</name>
    <name type="synonym">Noctua fulgens</name>
    <dbReference type="NCBI Taxonomy" id="7107"/>
    <lineage>
        <taxon>Eukaryota</taxon>
        <taxon>Metazoa</taxon>
        <taxon>Ecdysozoa</taxon>
        <taxon>Arthropoda</taxon>
        <taxon>Hexapoda</taxon>
        <taxon>Insecta</taxon>
        <taxon>Pterygota</taxon>
        <taxon>Neoptera</taxon>
        <taxon>Endopterygota</taxon>
        <taxon>Lepidoptera</taxon>
        <taxon>Glossata</taxon>
        <taxon>Ditrysia</taxon>
        <taxon>Noctuoidea</taxon>
        <taxon>Noctuidae</taxon>
        <taxon>Amphipyrinae</taxon>
        <taxon>Spodoptera</taxon>
    </lineage>
</organism>
<keyword evidence="2" id="KW-0722">Serine protease inhibitor</keyword>
<dbReference type="GO" id="GO:0005615">
    <property type="term" value="C:extracellular space"/>
    <property type="evidence" value="ECO:0007669"/>
    <property type="project" value="TreeGrafter"/>
</dbReference>
<dbReference type="InterPro" id="IPR050098">
    <property type="entry name" value="TFPI/VKTCI-like"/>
</dbReference>
<keyword evidence="4" id="KW-0732">Signal</keyword>
<comment type="caution">
    <text evidence="6">The sequence shown here is derived from an EMBL/GenBank/DDBJ whole genome shotgun (WGS) entry which is preliminary data.</text>
</comment>
<dbReference type="EMBL" id="JACKWZ010000076">
    <property type="protein sequence ID" value="KAF9417178.1"/>
    <property type="molecule type" value="Genomic_DNA"/>
</dbReference>
<dbReference type="PRINTS" id="PR00759">
    <property type="entry name" value="BASICPTASE"/>
</dbReference>
<keyword evidence="3" id="KW-1015">Disulfide bond</keyword>
<dbReference type="InterPro" id="IPR020901">
    <property type="entry name" value="Prtase_inh_Kunz-CS"/>
</dbReference>
<dbReference type="Pfam" id="PF00014">
    <property type="entry name" value="Kunitz_BPTI"/>
    <property type="match status" value="2"/>
</dbReference>
<keyword evidence="7" id="KW-1185">Reference proteome</keyword>
<evidence type="ECO:0000256" key="4">
    <source>
        <dbReference type="SAM" id="SignalP"/>
    </source>
</evidence>
<dbReference type="PANTHER" id="PTHR10083">
    <property type="entry name" value="KUNITZ-TYPE PROTEASE INHIBITOR-RELATED"/>
    <property type="match status" value="1"/>
</dbReference>
<dbReference type="PROSITE" id="PS00280">
    <property type="entry name" value="BPTI_KUNITZ_1"/>
    <property type="match status" value="1"/>
</dbReference>
<dbReference type="Proteomes" id="UP000648187">
    <property type="component" value="Unassembled WGS sequence"/>
</dbReference>
<dbReference type="FunFam" id="4.10.410.10:FF:000020">
    <property type="entry name" value="Collagen, type VI, alpha 3"/>
    <property type="match status" value="1"/>
</dbReference>
<evidence type="ECO:0000313" key="6">
    <source>
        <dbReference type="EMBL" id="KAF9417178.1"/>
    </source>
</evidence>
<feature type="signal peptide" evidence="4">
    <location>
        <begin position="1"/>
        <end position="28"/>
    </location>
</feature>
<dbReference type="PANTHER" id="PTHR10083:SF328">
    <property type="entry name" value="TISSUE FACTOR PATHWAY INHIBITOR"/>
    <property type="match status" value="1"/>
</dbReference>
<evidence type="ECO:0000259" key="5">
    <source>
        <dbReference type="PROSITE" id="PS50279"/>
    </source>
</evidence>
<accession>A0A835L775</accession>
<proteinExistence type="predicted"/>
<feature type="domain" description="BPTI/Kunitz inhibitor" evidence="5">
    <location>
        <begin position="119"/>
        <end position="177"/>
    </location>
</feature>
<dbReference type="InterPro" id="IPR002223">
    <property type="entry name" value="Kunitz_BPTI"/>
</dbReference>
<keyword evidence="1" id="KW-0646">Protease inhibitor</keyword>
<dbReference type="GO" id="GO:0004867">
    <property type="term" value="F:serine-type endopeptidase inhibitor activity"/>
    <property type="evidence" value="ECO:0007669"/>
    <property type="project" value="UniProtKB-KW"/>
</dbReference>